<protein>
    <submittedName>
        <fullName evidence="2">Uncharacterized protein</fullName>
    </submittedName>
</protein>
<dbReference type="RefSeq" id="WP_313914022.1">
    <property type="nucleotide sequence ID" value="NZ_CP135076.1"/>
</dbReference>
<feature type="transmembrane region" description="Helical" evidence="1">
    <location>
        <begin position="20"/>
        <end position="42"/>
    </location>
</feature>
<feature type="transmembrane region" description="Helical" evidence="1">
    <location>
        <begin position="112"/>
        <end position="134"/>
    </location>
</feature>
<feature type="transmembrane region" description="Helical" evidence="1">
    <location>
        <begin position="331"/>
        <end position="348"/>
    </location>
</feature>
<evidence type="ECO:0000313" key="2">
    <source>
        <dbReference type="EMBL" id="WNO53003.1"/>
    </source>
</evidence>
<feature type="transmembrane region" description="Helical" evidence="1">
    <location>
        <begin position="146"/>
        <end position="170"/>
    </location>
</feature>
<name>A0ABZ0B817_9SPHN</name>
<feature type="transmembrane region" description="Helical" evidence="1">
    <location>
        <begin position="283"/>
        <end position="301"/>
    </location>
</feature>
<gene>
    <name evidence="2" type="ORF">RPR59_11125</name>
</gene>
<keyword evidence="1" id="KW-0472">Membrane</keyword>
<dbReference type="EMBL" id="CP135076">
    <property type="protein sequence ID" value="WNO53003.1"/>
    <property type="molecule type" value="Genomic_DNA"/>
</dbReference>
<keyword evidence="1" id="KW-0812">Transmembrane</keyword>
<proteinExistence type="predicted"/>
<organism evidence="2 3">
    <name type="scientific">Stakelama saccharophila</name>
    <dbReference type="NCBI Taxonomy" id="3075605"/>
    <lineage>
        <taxon>Bacteria</taxon>
        <taxon>Pseudomonadati</taxon>
        <taxon>Pseudomonadota</taxon>
        <taxon>Alphaproteobacteria</taxon>
        <taxon>Sphingomonadales</taxon>
        <taxon>Sphingomonadaceae</taxon>
        <taxon>Stakelama</taxon>
    </lineage>
</organism>
<evidence type="ECO:0000313" key="3">
    <source>
        <dbReference type="Proteomes" id="UP001302249"/>
    </source>
</evidence>
<feature type="transmembrane region" description="Helical" evidence="1">
    <location>
        <begin position="190"/>
        <end position="215"/>
    </location>
</feature>
<reference evidence="2 3" key="1">
    <citation type="submission" date="2023-09" db="EMBL/GenBank/DDBJ databases">
        <authorList>
            <person name="Rey-Velasco X."/>
        </authorList>
    </citation>
    <scope>NUCLEOTIDE SEQUENCE [LARGE SCALE GENOMIC DNA]</scope>
    <source>
        <strain evidence="2 3">W311</strain>
    </source>
</reference>
<feature type="transmembrane region" description="Helical" evidence="1">
    <location>
        <begin position="307"/>
        <end position="324"/>
    </location>
</feature>
<feature type="transmembrane region" description="Helical" evidence="1">
    <location>
        <begin position="259"/>
        <end position="276"/>
    </location>
</feature>
<sequence length="372" mass="39470">MVRGAPPVWLRRPSRFAGLARGPAITVLIALGVLILFCLTTLGTAAPGDGMSGNAPPAGQQDIYLYGSIVSGLRAGGDYYGVAVEALRAGNFPLKPFFTFRLPTLAVVEAALPAWGVAMLLYLLAACVAAAWFVRLRDALAARPAPLAAAMVALMAGMLACVQTDIAAFHEIWAAQLIALSLALWRPDRWLESIAVALMAMLIRETAALYTIIMALFAFRSGRRGELAGWGAALAIFAVAVGLHAYAVSQVVGPLDPASPGWAGLNGFGFFTRALILSTALQALPLWLGAILVAGAWWGWAAWDDPLAIRALAVFAAYALLVGIAARQDNFYWALLVAPAFPIGLAFLPDGVRDLVSAALDRRHVRVQRITR</sequence>
<accession>A0ABZ0B817</accession>
<feature type="transmembrane region" description="Helical" evidence="1">
    <location>
        <begin position="227"/>
        <end position="247"/>
    </location>
</feature>
<dbReference type="Proteomes" id="UP001302249">
    <property type="component" value="Chromosome"/>
</dbReference>
<evidence type="ECO:0000256" key="1">
    <source>
        <dbReference type="SAM" id="Phobius"/>
    </source>
</evidence>
<keyword evidence="1" id="KW-1133">Transmembrane helix</keyword>
<keyword evidence="3" id="KW-1185">Reference proteome</keyword>